<feature type="compositionally biased region" description="Polar residues" evidence="4">
    <location>
        <begin position="1"/>
        <end position="11"/>
    </location>
</feature>
<keyword evidence="2" id="KW-0288">FMN</keyword>
<keyword evidence="3" id="KW-0560">Oxidoreductase</keyword>
<feature type="region of interest" description="Disordered" evidence="4">
    <location>
        <begin position="70"/>
        <end position="90"/>
    </location>
</feature>
<dbReference type="InterPro" id="IPR029479">
    <property type="entry name" value="Nitroreductase"/>
</dbReference>
<dbReference type="Gene3D" id="3.40.109.10">
    <property type="entry name" value="NADH Oxidase"/>
    <property type="match status" value="1"/>
</dbReference>
<protein>
    <recommendedName>
        <fullName evidence="5">Nitroreductase domain-containing protein</fullName>
    </recommendedName>
</protein>
<evidence type="ECO:0000256" key="2">
    <source>
        <dbReference type="ARBA" id="ARBA00022643"/>
    </source>
</evidence>
<feature type="domain" description="Nitroreductase" evidence="5">
    <location>
        <begin position="110"/>
        <end position="273"/>
    </location>
</feature>
<feature type="region of interest" description="Disordered" evidence="4">
    <location>
        <begin position="1"/>
        <end position="25"/>
    </location>
</feature>
<dbReference type="InterPro" id="IPR050627">
    <property type="entry name" value="Nitroreductase/BluB"/>
</dbReference>
<gene>
    <name evidence="6" type="ORF">Sar04_24070</name>
</gene>
<name>A0ABQ4JRT7_SALAC</name>
<evidence type="ECO:0000259" key="5">
    <source>
        <dbReference type="Pfam" id="PF00881"/>
    </source>
</evidence>
<keyword evidence="1" id="KW-0285">Flavoprotein</keyword>
<dbReference type="InterPro" id="IPR000415">
    <property type="entry name" value="Nitroreductase-like"/>
</dbReference>
<evidence type="ECO:0000313" key="6">
    <source>
        <dbReference type="EMBL" id="GIM85671.1"/>
    </source>
</evidence>
<accession>A0ABQ4JRT7</accession>
<sequence>MLPPTRGTSNPAGWVHQSVAPTNAPGSVAATASVNDGTSDTTRIRSTFPSGRWVDHAGAGLASAAQDIDNCRMSPNRPVEPPTVRPMSDYGVSPVEALTRVRGFADAMVRRRTVRDFSARPVPDGVLEHALRAAASAPSGANRQPWRFVVVTDPELKRRLRVAAEAEERVFYEQRAPQEWLSALAPLGTDASKPFLEIAPAVIVVFEVHRGPRSPRPYYVKESVGIAVGLLLAALHQAGLATLTHTPSPMRFLNELLDRPVEERGNLIIPVGYPADGATVPDISRKPLDEVVVWR</sequence>
<comment type="caution">
    <text evidence="6">The sequence shown here is derived from an EMBL/GenBank/DDBJ whole genome shotgun (WGS) entry which is preliminary data.</text>
</comment>
<dbReference type="CDD" id="cd02144">
    <property type="entry name" value="iodotyrosine_dehalogenase"/>
    <property type="match status" value="1"/>
</dbReference>
<keyword evidence="7" id="KW-1185">Reference proteome</keyword>
<proteinExistence type="predicted"/>
<evidence type="ECO:0000256" key="1">
    <source>
        <dbReference type="ARBA" id="ARBA00022630"/>
    </source>
</evidence>
<dbReference type="PANTHER" id="PTHR23026">
    <property type="entry name" value="NADPH NITROREDUCTASE"/>
    <property type="match status" value="1"/>
</dbReference>
<organism evidence="6 7">
    <name type="scientific">Salinispora arenicola</name>
    <dbReference type="NCBI Taxonomy" id="168697"/>
    <lineage>
        <taxon>Bacteria</taxon>
        <taxon>Bacillati</taxon>
        <taxon>Actinomycetota</taxon>
        <taxon>Actinomycetes</taxon>
        <taxon>Micromonosporales</taxon>
        <taxon>Micromonosporaceae</taxon>
        <taxon>Salinispora</taxon>
    </lineage>
</organism>
<dbReference type="Proteomes" id="UP000677457">
    <property type="component" value="Unassembled WGS sequence"/>
</dbReference>
<reference evidence="6 7" key="1">
    <citation type="submission" date="2021-03" db="EMBL/GenBank/DDBJ databases">
        <title>Whole genome shotgun sequence of Salinispora arenicola NBRC 105043.</title>
        <authorList>
            <person name="Komaki H."/>
            <person name="Tamura T."/>
        </authorList>
    </citation>
    <scope>NUCLEOTIDE SEQUENCE [LARGE SCALE GENOMIC DNA]</scope>
    <source>
        <strain evidence="6 7">NBRC 105043</strain>
    </source>
</reference>
<evidence type="ECO:0000313" key="7">
    <source>
        <dbReference type="Proteomes" id="UP000677457"/>
    </source>
</evidence>
<dbReference type="Pfam" id="PF00881">
    <property type="entry name" value="Nitroreductase"/>
    <property type="match status" value="1"/>
</dbReference>
<evidence type="ECO:0000256" key="3">
    <source>
        <dbReference type="ARBA" id="ARBA00023002"/>
    </source>
</evidence>
<dbReference type="PANTHER" id="PTHR23026:SF90">
    <property type="entry name" value="IODOTYROSINE DEIODINASE 1"/>
    <property type="match status" value="1"/>
</dbReference>
<dbReference type="SUPFAM" id="SSF55469">
    <property type="entry name" value="FMN-dependent nitroreductase-like"/>
    <property type="match status" value="1"/>
</dbReference>
<dbReference type="EMBL" id="BOQM01000016">
    <property type="protein sequence ID" value="GIM85671.1"/>
    <property type="molecule type" value="Genomic_DNA"/>
</dbReference>
<evidence type="ECO:0000256" key="4">
    <source>
        <dbReference type="SAM" id="MobiDB-lite"/>
    </source>
</evidence>